<feature type="transmembrane region" description="Helical" evidence="1">
    <location>
        <begin position="180"/>
        <end position="201"/>
    </location>
</feature>
<keyword evidence="1" id="KW-1133">Transmembrane helix</keyword>
<accession>A0A9X3P5Y0</accession>
<dbReference type="AlphaFoldDB" id="A0A9X3P5Y0"/>
<feature type="transmembrane region" description="Helical" evidence="1">
    <location>
        <begin position="40"/>
        <end position="64"/>
    </location>
</feature>
<feature type="transmembrane region" description="Helical" evidence="1">
    <location>
        <begin position="7"/>
        <end position="28"/>
    </location>
</feature>
<proteinExistence type="predicted"/>
<sequence length="272" mass="29965">MPIWLQGLLFTLSVVAVACVIVALLQRFAPPTDRAHNNELGTTIFELLTVLYAIVLAFVLITAWENKNEAGQVTYREANELVDVYWSAAALDPEQRDEVRAAVRAYTNEVIGEEWSAMRDQEPVSSEGLMLLDEMRAPVAGSLSDEEVVRARLDATQSGILAISEYRTERLFAAQSGLSAAMWTVLVPGAVLVFAVMLTLGTPTRKYQFVLVGLISGMVALMLFATYQLEYPFSRSGATDPVAYEIAVERFDSIDANYAESTLLSELWALTP</sequence>
<name>A0A9X3P5Y0_9ACTN</name>
<keyword evidence="3" id="KW-1185">Reference proteome</keyword>
<dbReference type="Pfam" id="PF14023">
    <property type="entry name" value="Bestrophin-like"/>
    <property type="match status" value="1"/>
</dbReference>
<gene>
    <name evidence="2" type="ORF">O1R50_06615</name>
</gene>
<evidence type="ECO:0000313" key="2">
    <source>
        <dbReference type="EMBL" id="MDA1359286.1"/>
    </source>
</evidence>
<comment type="caution">
    <text evidence="2">The sequence shown here is derived from an EMBL/GenBank/DDBJ whole genome shotgun (WGS) entry which is preliminary data.</text>
</comment>
<dbReference type="InterPro" id="IPR025333">
    <property type="entry name" value="DUF4239"/>
</dbReference>
<protein>
    <submittedName>
        <fullName evidence="2">DUF4239 domain-containing protein</fullName>
    </submittedName>
</protein>
<dbReference type="EMBL" id="JAPZVP010000004">
    <property type="protein sequence ID" value="MDA1359286.1"/>
    <property type="molecule type" value="Genomic_DNA"/>
</dbReference>
<keyword evidence="1" id="KW-0812">Transmembrane</keyword>
<organism evidence="2 3">
    <name type="scientific">Glycomyces luteolus</name>
    <dbReference type="NCBI Taxonomy" id="2670330"/>
    <lineage>
        <taxon>Bacteria</taxon>
        <taxon>Bacillati</taxon>
        <taxon>Actinomycetota</taxon>
        <taxon>Actinomycetes</taxon>
        <taxon>Glycomycetales</taxon>
        <taxon>Glycomycetaceae</taxon>
        <taxon>Glycomyces</taxon>
    </lineage>
</organism>
<reference evidence="2" key="1">
    <citation type="submission" date="2022-12" db="EMBL/GenBank/DDBJ databases">
        <title>Gycomyces niveus sp.nov.,a novel actinomycete isolated from soil in Shouguan.</title>
        <authorList>
            <person name="Yang X."/>
        </authorList>
    </citation>
    <scope>NUCLEOTIDE SEQUENCE</scope>
    <source>
        <strain evidence="2">NEAU-A15</strain>
    </source>
</reference>
<evidence type="ECO:0000313" key="3">
    <source>
        <dbReference type="Proteomes" id="UP001146067"/>
    </source>
</evidence>
<keyword evidence="1" id="KW-0472">Membrane</keyword>
<feature type="transmembrane region" description="Helical" evidence="1">
    <location>
        <begin position="207"/>
        <end position="227"/>
    </location>
</feature>
<dbReference type="Proteomes" id="UP001146067">
    <property type="component" value="Unassembled WGS sequence"/>
</dbReference>
<evidence type="ECO:0000256" key="1">
    <source>
        <dbReference type="SAM" id="Phobius"/>
    </source>
</evidence>